<dbReference type="Pfam" id="PF12054">
    <property type="entry name" value="DUF3535"/>
    <property type="match status" value="1"/>
</dbReference>
<sequence>QVWMELISRAPQQYVVAASCPWMGAWLCLMMQPSHIPIDVNMLLEVKARFK</sequence>
<gene>
    <name evidence="2" type="ORF">GSTENG00018833001</name>
</gene>
<organism evidence="2">
    <name type="scientific">Tetraodon nigroviridis</name>
    <name type="common">Spotted green pufferfish</name>
    <name type="synonym">Chelonodon nigroviridis</name>
    <dbReference type="NCBI Taxonomy" id="99883"/>
    <lineage>
        <taxon>Eukaryota</taxon>
        <taxon>Metazoa</taxon>
        <taxon>Chordata</taxon>
        <taxon>Craniata</taxon>
        <taxon>Vertebrata</taxon>
        <taxon>Euteleostomi</taxon>
        <taxon>Actinopterygii</taxon>
        <taxon>Neopterygii</taxon>
        <taxon>Teleostei</taxon>
        <taxon>Neoteleostei</taxon>
        <taxon>Acanthomorphata</taxon>
        <taxon>Eupercaria</taxon>
        <taxon>Tetraodontiformes</taxon>
        <taxon>Tetradontoidea</taxon>
        <taxon>Tetraodontidae</taxon>
        <taxon>Tetraodon</taxon>
    </lineage>
</organism>
<dbReference type="OrthoDB" id="10252227at2759"/>
<dbReference type="KEGG" id="tng:GSTEN00018833G001"/>
<evidence type="ECO:0000259" key="1">
    <source>
        <dbReference type="Pfam" id="PF12054"/>
    </source>
</evidence>
<feature type="non-terminal residue" evidence="2">
    <location>
        <position position="1"/>
    </location>
</feature>
<reference evidence="2" key="1">
    <citation type="journal article" date="2004" name="Nature">
        <title>Genome duplication in the teleost fish Tetraodon nigroviridis reveals the early vertebrate proto-karyotype.</title>
        <authorList>
            <person name="Jaillon O."/>
            <person name="Aury J.-M."/>
            <person name="Brunet F."/>
            <person name="Petit J.-L."/>
            <person name="Stange-Thomann N."/>
            <person name="Mauceli E."/>
            <person name="Bouneau L."/>
            <person name="Fischer C."/>
            <person name="Ozouf-Costaz C."/>
            <person name="Bernot A."/>
            <person name="Nicaud S."/>
            <person name="Jaffe D."/>
            <person name="Fisher S."/>
            <person name="Lutfalla G."/>
            <person name="Dossat C."/>
            <person name="Segurens B."/>
            <person name="Dasilva C."/>
            <person name="Salanoubat M."/>
            <person name="Levy M."/>
            <person name="Boudet N."/>
            <person name="Castellano S."/>
            <person name="Anthouard V."/>
            <person name="Jubin C."/>
            <person name="Castelli V."/>
            <person name="Katinka M."/>
            <person name="Vacherie B."/>
            <person name="Biemont C."/>
            <person name="Skalli Z."/>
            <person name="Cattolico L."/>
            <person name="Poulain J."/>
            <person name="De Berardinis V."/>
            <person name="Cruaud C."/>
            <person name="Duprat S."/>
            <person name="Brottier P."/>
            <person name="Coutanceau J.-P."/>
            <person name="Gouzy J."/>
            <person name="Parra G."/>
            <person name="Lardier G."/>
            <person name="Chapple C."/>
            <person name="McKernan K.J."/>
            <person name="McEwan P."/>
            <person name="Bosak S."/>
            <person name="Kellis M."/>
            <person name="Volff J.-N."/>
            <person name="Guigo R."/>
            <person name="Zody M.C."/>
            <person name="Mesirov J."/>
            <person name="Lindblad-Toh K."/>
            <person name="Birren B."/>
            <person name="Nusbaum C."/>
            <person name="Kahn D."/>
            <person name="Robinson-Rechavi M."/>
            <person name="Laudet V."/>
            <person name="Schachter V."/>
            <person name="Quetier F."/>
            <person name="Saurin W."/>
            <person name="Scarpelli C."/>
            <person name="Wincker P."/>
            <person name="Lander E.S."/>
            <person name="Weissenbach J."/>
            <person name="Roest Crollius H."/>
        </authorList>
    </citation>
    <scope>NUCLEOTIDE SEQUENCE [LARGE SCALE GENOMIC DNA]</scope>
</reference>
<feature type="domain" description="Mot1 central" evidence="1">
    <location>
        <begin position="2"/>
        <end position="47"/>
    </location>
</feature>
<dbReference type="EMBL" id="CAAE01014600">
    <property type="protein sequence ID" value="CAG00401.1"/>
    <property type="molecule type" value="Genomic_DNA"/>
</dbReference>
<reference evidence="2" key="2">
    <citation type="submission" date="2004-02" db="EMBL/GenBank/DDBJ databases">
        <authorList>
            <consortium name="Genoscope"/>
            <consortium name="Whitehead Institute Centre for Genome Research"/>
        </authorList>
    </citation>
    <scope>NUCLEOTIDE SEQUENCE</scope>
</reference>
<protein>
    <submittedName>
        <fullName evidence="2">Chromosome 12 SCAF14600, whole genome shotgun sequence</fullName>
    </submittedName>
</protein>
<feature type="non-terminal residue" evidence="2">
    <location>
        <position position="51"/>
    </location>
</feature>
<proteinExistence type="predicted"/>
<name>Q4SG31_TETNG</name>
<accession>Q4SG31</accession>
<dbReference type="InterPro" id="IPR022707">
    <property type="entry name" value="Mot1_central_dom"/>
</dbReference>
<evidence type="ECO:0000313" key="2">
    <source>
        <dbReference type="EMBL" id="CAG00401.1"/>
    </source>
</evidence>
<dbReference type="AlphaFoldDB" id="Q4SG31"/>